<dbReference type="GO" id="GO:0006508">
    <property type="term" value="P:proteolysis"/>
    <property type="evidence" value="ECO:0007669"/>
    <property type="project" value="InterPro"/>
</dbReference>
<reference evidence="3" key="2">
    <citation type="journal article" date="2015" name="Genome Announc.">
        <title>Draft Genome Sequence of Filamentous Marine Cyanobacterium Lyngbya confervoides Strain BDU141951.</title>
        <authorList>
            <person name="Chandrababunaidu M.M."/>
            <person name="Sen D."/>
            <person name="Tripathy S."/>
        </authorList>
    </citation>
    <scope>NUCLEOTIDE SEQUENCE</scope>
    <source>
        <strain evidence="3">BDU141951</strain>
    </source>
</reference>
<evidence type="ECO:0000259" key="2">
    <source>
        <dbReference type="Pfam" id="PF00656"/>
    </source>
</evidence>
<comment type="caution">
    <text evidence="3">The sequence shown here is derived from an EMBL/GenBank/DDBJ whole genome shotgun (WGS) entry which is preliminary data.</text>
</comment>
<feature type="compositionally biased region" description="Low complexity" evidence="1">
    <location>
        <begin position="269"/>
        <end position="286"/>
    </location>
</feature>
<proteinExistence type="predicted"/>
<feature type="domain" description="Peptidase C14 caspase" evidence="2">
    <location>
        <begin position="4"/>
        <end position="216"/>
    </location>
</feature>
<evidence type="ECO:0000313" key="3">
    <source>
        <dbReference type="EMBL" id="NEV69030.1"/>
    </source>
</evidence>
<dbReference type="InterPro" id="IPR029030">
    <property type="entry name" value="Caspase-like_dom_sf"/>
</dbReference>
<dbReference type="SUPFAM" id="SSF52129">
    <property type="entry name" value="Caspase-like"/>
    <property type="match status" value="1"/>
</dbReference>
<organism evidence="3">
    <name type="scientific">Lyngbya confervoides BDU141951</name>
    <dbReference type="NCBI Taxonomy" id="1574623"/>
    <lineage>
        <taxon>Bacteria</taxon>
        <taxon>Bacillati</taxon>
        <taxon>Cyanobacteriota</taxon>
        <taxon>Cyanophyceae</taxon>
        <taxon>Oscillatoriophycideae</taxon>
        <taxon>Oscillatoriales</taxon>
        <taxon>Microcoleaceae</taxon>
        <taxon>Lyngbya</taxon>
    </lineage>
</organism>
<feature type="region of interest" description="Disordered" evidence="1">
    <location>
        <begin position="269"/>
        <end position="328"/>
    </location>
</feature>
<accession>A0A0C1V8Z1</accession>
<protein>
    <recommendedName>
        <fullName evidence="2">Peptidase C14 caspase domain-containing protein</fullName>
    </recommendedName>
</protein>
<dbReference type="GO" id="GO:0004197">
    <property type="term" value="F:cysteine-type endopeptidase activity"/>
    <property type="evidence" value="ECO:0007669"/>
    <property type="project" value="InterPro"/>
</dbReference>
<reference evidence="3" key="1">
    <citation type="submission" date="2014-11" db="EMBL/GenBank/DDBJ databases">
        <authorList>
            <person name="Malar M.C."/>
            <person name="Sen D."/>
            <person name="Tripathy S."/>
        </authorList>
    </citation>
    <scope>NUCLEOTIDE SEQUENCE</scope>
    <source>
        <strain evidence="3">BDU141951</strain>
    </source>
</reference>
<dbReference type="AlphaFoldDB" id="A0A0C1V8Z1"/>
<sequence>MANQWALLIGINQYKALQPLMYAQPDAVGLRNFLVDELGVPVNHCTLLTDVSAAIEPHAYMPLRQEIEHQLETLCRDQVQPGDLLWVFFSGCGLTEAGQDYWMTLDAEPTNLSETAIPVSQIFKILSQAQTDQIVLAMDMNRSQGAVGHRDIGTQTLTLAKDYGITTFLSCQPEQFSHETMYVKHGLFTKAMLEGLRYHGCVTASQLGEYLASRVPELCEHHCRPPQNPVMVVPQTQKFMMVVPADGLANLSPTENLTAIDEATLATVPANNNVPPVSPVSPAYASEDTSPADDEPLPLQSQPSPEPSPSSIERVTAVQDDSSDTASGMSGLWKWGALAAAIAFLAGVFFRFQPILFGEGEQTASDTPADVVGDDPEGAGGPDGEAVPEDGTAPADAPPAAENDAAAPTEAPPEQEDPIERGNTALQRAEEALEAQRYGEARAWLEQVPPEVQNNRYQDLLQSANSEVAEAAVRNQTILSNARQVLQPTSASMFNDAIEQARQVPPEDPYYEQAQADIKRWGRVILDLAEGRAASGNIVGAIAAARLVPEDQPELTTLAAQRIQSWEQQIANQELIQQTQNSLQPGQASSYNDAVRTLEQIEPGQPGYEDARARMQQWGQDILAIARARAAQGDLGGAIGAARLVPESTDAYAAAQEEIQRWQAQ</sequence>
<gene>
    <name evidence="3" type="ORF">QQ91_018175</name>
</gene>
<dbReference type="Gene3D" id="3.40.50.1460">
    <property type="match status" value="1"/>
</dbReference>
<reference evidence="3" key="3">
    <citation type="submission" date="2020-02" db="EMBL/GenBank/DDBJ databases">
        <authorList>
            <person name="Sarangi A.N."/>
            <person name="Ghosh S."/>
            <person name="Mukherjee M."/>
            <person name="Tripathy S."/>
        </authorList>
    </citation>
    <scope>NUCLEOTIDE SEQUENCE</scope>
    <source>
        <strain evidence="3">BDU141951</strain>
    </source>
</reference>
<dbReference type="Pfam" id="PF00656">
    <property type="entry name" value="Peptidase_C14"/>
    <property type="match status" value="1"/>
</dbReference>
<feature type="compositionally biased region" description="Low complexity" evidence="1">
    <location>
        <begin position="389"/>
        <end position="409"/>
    </location>
</feature>
<feature type="region of interest" description="Disordered" evidence="1">
    <location>
        <begin position="361"/>
        <end position="418"/>
    </location>
</feature>
<evidence type="ECO:0000256" key="1">
    <source>
        <dbReference type="SAM" id="MobiDB-lite"/>
    </source>
</evidence>
<name>A0A0C1V8Z1_9CYAN</name>
<dbReference type="EMBL" id="JTHE02000003">
    <property type="protein sequence ID" value="NEV69030.1"/>
    <property type="molecule type" value="Genomic_DNA"/>
</dbReference>
<dbReference type="InterPro" id="IPR011600">
    <property type="entry name" value="Pept_C14_caspase"/>
</dbReference>